<name>A0A4P6ZKM9_9LACO</name>
<dbReference type="EMBL" id="CP034726">
    <property type="protein sequence ID" value="QBP18335.1"/>
    <property type="molecule type" value="Genomic_DNA"/>
</dbReference>
<sequence>MDQVYLAAPFFSPLQIKRVHAVENALKKNPTVHSFYSPLHYQKADYPQNTVQWGRQIYNLDVQRVHGCKTVVAIIDMDGGDVDSGTSFELGMARQAGKKIVVVKFDPKEHTNLMIGMCCDAYLTSADELAKYDFKSCPTKPFEGKVF</sequence>
<dbReference type="Proteomes" id="UP000294321">
    <property type="component" value="Chromosome"/>
</dbReference>
<organism evidence="1 2">
    <name type="scientific">Acetilactobacillus jinshanensis</name>
    <dbReference type="NCBI Taxonomy" id="1720083"/>
    <lineage>
        <taxon>Bacteria</taxon>
        <taxon>Bacillati</taxon>
        <taxon>Bacillota</taxon>
        <taxon>Bacilli</taxon>
        <taxon>Lactobacillales</taxon>
        <taxon>Lactobacillaceae</taxon>
        <taxon>Acetilactobacillus</taxon>
    </lineage>
</organism>
<dbReference type="OrthoDB" id="397706at2"/>
<protein>
    <submittedName>
        <fullName evidence="1">Nucleoside 2-deoxyribosyltransferase</fullName>
    </submittedName>
</protein>
<gene>
    <name evidence="1" type="ORF">ELX58_04110</name>
</gene>
<dbReference type="KEGG" id="lji:ELX58_04110"/>
<proteinExistence type="predicted"/>
<dbReference type="Gene3D" id="3.40.50.450">
    <property type="match status" value="1"/>
</dbReference>
<dbReference type="InterPro" id="IPR007710">
    <property type="entry name" value="Nucleoside_deoxyribTrfase"/>
</dbReference>
<evidence type="ECO:0000313" key="1">
    <source>
        <dbReference type="EMBL" id="QBP18335.1"/>
    </source>
</evidence>
<dbReference type="SUPFAM" id="SSF52309">
    <property type="entry name" value="N-(deoxy)ribosyltransferase-like"/>
    <property type="match status" value="1"/>
</dbReference>
<keyword evidence="1" id="KW-0808">Transferase</keyword>
<accession>A0A4P6ZKM9</accession>
<dbReference type="AlphaFoldDB" id="A0A4P6ZKM9"/>
<dbReference type="Pfam" id="PF05014">
    <property type="entry name" value="Nuc_deoxyrib_tr"/>
    <property type="match status" value="1"/>
</dbReference>
<reference evidence="2" key="1">
    <citation type="submission" date="2018-12" db="EMBL/GenBank/DDBJ databases">
        <title>A new species of lactobacillus.</title>
        <authorList>
            <person name="Jian Y."/>
            <person name="Xin L."/>
            <person name="Hong Z.J."/>
            <person name="Ming L.Z."/>
            <person name="Hong X.Z."/>
        </authorList>
    </citation>
    <scope>NUCLEOTIDE SEQUENCE [LARGE SCALE GENOMIC DNA]</scope>
    <source>
        <strain evidence="2">HSLZ-75</strain>
    </source>
</reference>
<keyword evidence="2" id="KW-1185">Reference proteome</keyword>
<dbReference type="RefSeq" id="WP_133441894.1">
    <property type="nucleotide sequence ID" value="NZ_CP034726.1"/>
</dbReference>
<evidence type="ECO:0000313" key="2">
    <source>
        <dbReference type="Proteomes" id="UP000294321"/>
    </source>
</evidence>
<dbReference type="GO" id="GO:0016740">
    <property type="term" value="F:transferase activity"/>
    <property type="evidence" value="ECO:0007669"/>
    <property type="project" value="UniProtKB-KW"/>
</dbReference>